<evidence type="ECO:0000313" key="3">
    <source>
        <dbReference type="Proteomes" id="UP000298653"/>
    </source>
</evidence>
<dbReference type="Pfam" id="PF14584">
    <property type="entry name" value="DUF4446"/>
    <property type="match status" value="1"/>
</dbReference>
<name>A0A4P8IJ87_9FIRM</name>
<dbReference type="RefSeq" id="WP_137330143.1">
    <property type="nucleotide sequence ID" value="NZ_CP040058.1"/>
</dbReference>
<protein>
    <recommendedName>
        <fullName evidence="4">DUF4446 domain-containing protein</fullName>
    </recommendedName>
</protein>
<proteinExistence type="predicted"/>
<dbReference type="Proteomes" id="UP000298653">
    <property type="component" value="Chromosome"/>
</dbReference>
<sequence length="165" mass="18891">MTTGITIFGVDLFYLFCGLAGLCALALLLIIVLLVKTSRLKKKYKLFMKGENGKSLEKIFVKHFDELERIEENHKILDEEMGRLKDKLQLSYSKMHILKYNAFKEMGGETSFAIALLDHRNNGIVLNAMSNRYGSYMYAKEIKDGHSEVALSKEEQIVLEDCMNQ</sequence>
<evidence type="ECO:0000313" key="2">
    <source>
        <dbReference type="EMBL" id="QCP36997.1"/>
    </source>
</evidence>
<dbReference type="OrthoDB" id="5244042at2"/>
<evidence type="ECO:0000256" key="1">
    <source>
        <dbReference type="SAM" id="Phobius"/>
    </source>
</evidence>
<keyword evidence="1" id="KW-0812">Transmembrane</keyword>
<reference evidence="2 3" key="1">
    <citation type="submission" date="2019-05" db="EMBL/GenBank/DDBJ databases">
        <title>Complete genome sequencing of Anaerostipes rhamnosivorans.</title>
        <authorList>
            <person name="Bui T.P.N."/>
            <person name="de Vos W.M."/>
        </authorList>
    </citation>
    <scope>NUCLEOTIDE SEQUENCE [LARGE SCALE GENOMIC DNA]</scope>
    <source>
        <strain evidence="2 3">1y2</strain>
    </source>
</reference>
<keyword evidence="1" id="KW-1133">Transmembrane helix</keyword>
<dbReference type="EMBL" id="CP040058">
    <property type="protein sequence ID" value="QCP36997.1"/>
    <property type="molecule type" value="Genomic_DNA"/>
</dbReference>
<dbReference type="AlphaFoldDB" id="A0A4P8IJ87"/>
<accession>A0A4P8IJ87</accession>
<dbReference type="InterPro" id="IPR027981">
    <property type="entry name" value="DUF4446"/>
</dbReference>
<keyword evidence="3" id="KW-1185">Reference proteome</keyword>
<evidence type="ECO:0008006" key="4">
    <source>
        <dbReference type="Google" id="ProtNLM"/>
    </source>
</evidence>
<organism evidence="2 3">
    <name type="scientific">Anaerostipes rhamnosivorans</name>
    <dbReference type="NCBI Taxonomy" id="1229621"/>
    <lineage>
        <taxon>Bacteria</taxon>
        <taxon>Bacillati</taxon>
        <taxon>Bacillota</taxon>
        <taxon>Clostridia</taxon>
        <taxon>Lachnospirales</taxon>
        <taxon>Lachnospiraceae</taxon>
        <taxon>Anaerostipes</taxon>
    </lineage>
</organism>
<feature type="transmembrane region" description="Helical" evidence="1">
    <location>
        <begin position="12"/>
        <end position="35"/>
    </location>
</feature>
<gene>
    <name evidence="2" type="ORF">AR1Y2_3543</name>
</gene>
<keyword evidence="1" id="KW-0472">Membrane</keyword>
<dbReference type="KEGG" id="arf:AR1Y2_3543"/>